<dbReference type="InterPro" id="IPR051455">
    <property type="entry name" value="Bact_solute-bind_prot3"/>
</dbReference>
<keyword evidence="6" id="KW-1185">Reference proteome</keyword>
<comment type="similarity">
    <text evidence="1">Belongs to the bacterial solute-binding protein 3 family.</text>
</comment>
<organism evidence="5 6">
    <name type="scientific">Bifidobacterium pullorum subsp. saeculare</name>
    <dbReference type="NCBI Taxonomy" id="78257"/>
    <lineage>
        <taxon>Bacteria</taxon>
        <taxon>Bacillati</taxon>
        <taxon>Actinomycetota</taxon>
        <taxon>Actinomycetes</taxon>
        <taxon>Bifidobacteriales</taxon>
        <taxon>Bifidobacteriaceae</taxon>
        <taxon>Bifidobacterium</taxon>
    </lineage>
</organism>
<keyword evidence="2" id="KW-0813">Transport</keyword>
<dbReference type="Pfam" id="PF00497">
    <property type="entry name" value="SBP_bac_3"/>
    <property type="match status" value="1"/>
</dbReference>
<evidence type="ECO:0000256" key="1">
    <source>
        <dbReference type="ARBA" id="ARBA00010333"/>
    </source>
</evidence>
<proteinExistence type="inferred from homology"/>
<dbReference type="PANTHER" id="PTHR30085:SF6">
    <property type="entry name" value="ABC TRANSPORTER GLUTAMINE-BINDING PROTEIN GLNH"/>
    <property type="match status" value="1"/>
</dbReference>
<sequence length="258" mass="26062">MTPLAGCAAAPSTGGAPSVAGQPGGPTIAIGVATDEPGMGLFHDGAYSGFEVDVARYVAGKLGYASKQIIFRQARPSDRAAMLADGTVDMVLAGYAMTDANEAEADFAGPYLTVSQDLLVRASDATAIRSVADMAGRTACVVVDGAAGAALKTAAPAVRIQERDTYPQCVTALIVGEADAIAADDAILSGLAAAKGHGYLTLVGDRYGAVDYGIAVKDGDSQLAARLDTALRDMSADGTRARLLAGLQAETGYRTDGA</sequence>
<dbReference type="InterPro" id="IPR001638">
    <property type="entry name" value="Solute-binding_3/MltF_N"/>
</dbReference>
<keyword evidence="3" id="KW-0732">Signal</keyword>
<dbReference type="Proteomes" id="UP000718821">
    <property type="component" value="Unassembled WGS sequence"/>
</dbReference>
<dbReference type="AlphaFoldDB" id="A0A938WYU2"/>
<dbReference type="Gene3D" id="3.40.190.10">
    <property type="entry name" value="Periplasmic binding protein-like II"/>
    <property type="match status" value="2"/>
</dbReference>
<evidence type="ECO:0000256" key="3">
    <source>
        <dbReference type="ARBA" id="ARBA00022729"/>
    </source>
</evidence>
<dbReference type="EMBL" id="JACLYU010000016">
    <property type="protein sequence ID" value="MBM6700138.1"/>
    <property type="molecule type" value="Genomic_DNA"/>
</dbReference>
<reference evidence="5" key="2">
    <citation type="journal article" date="2021" name="Sci. Rep.">
        <title>The distribution of antibiotic resistance genes in chicken gut microbiota commensals.</title>
        <authorList>
            <person name="Juricova H."/>
            <person name="Matiasovicova J."/>
            <person name="Kubasova T."/>
            <person name="Cejkova D."/>
            <person name="Rychlik I."/>
        </authorList>
    </citation>
    <scope>NUCLEOTIDE SEQUENCE</scope>
    <source>
        <strain evidence="5">An836</strain>
    </source>
</reference>
<evidence type="ECO:0000313" key="5">
    <source>
        <dbReference type="EMBL" id="MBM6700138.1"/>
    </source>
</evidence>
<reference evidence="5" key="1">
    <citation type="submission" date="2020-08" db="EMBL/GenBank/DDBJ databases">
        <authorList>
            <person name="Cejkova D."/>
            <person name="Kubasova T."/>
            <person name="Jahodarova E."/>
            <person name="Rychlik I."/>
        </authorList>
    </citation>
    <scope>NUCLEOTIDE SEQUENCE</scope>
    <source>
        <strain evidence="5">An836</strain>
    </source>
</reference>
<dbReference type="SMART" id="SM00062">
    <property type="entry name" value="PBPb"/>
    <property type="match status" value="1"/>
</dbReference>
<feature type="domain" description="Solute-binding protein family 3/N-terminal" evidence="4">
    <location>
        <begin position="27"/>
        <end position="251"/>
    </location>
</feature>
<name>A0A938WYU2_9BIFI</name>
<dbReference type="GO" id="GO:0006865">
    <property type="term" value="P:amino acid transport"/>
    <property type="evidence" value="ECO:0007669"/>
    <property type="project" value="TreeGrafter"/>
</dbReference>
<dbReference type="SUPFAM" id="SSF53850">
    <property type="entry name" value="Periplasmic binding protein-like II"/>
    <property type="match status" value="1"/>
</dbReference>
<evidence type="ECO:0000256" key="2">
    <source>
        <dbReference type="ARBA" id="ARBA00022448"/>
    </source>
</evidence>
<dbReference type="PANTHER" id="PTHR30085">
    <property type="entry name" value="AMINO ACID ABC TRANSPORTER PERMEASE"/>
    <property type="match status" value="1"/>
</dbReference>
<accession>A0A938WYU2</accession>
<evidence type="ECO:0000313" key="6">
    <source>
        <dbReference type="Proteomes" id="UP000718821"/>
    </source>
</evidence>
<evidence type="ECO:0000259" key="4">
    <source>
        <dbReference type="SMART" id="SM00062"/>
    </source>
</evidence>
<dbReference type="GO" id="GO:0005576">
    <property type="term" value="C:extracellular region"/>
    <property type="evidence" value="ECO:0007669"/>
    <property type="project" value="TreeGrafter"/>
</dbReference>
<comment type="caution">
    <text evidence="5">The sequence shown here is derived from an EMBL/GenBank/DDBJ whole genome shotgun (WGS) entry which is preliminary data.</text>
</comment>
<gene>
    <name evidence="5" type="ORF">H7U32_07485</name>
</gene>
<protein>
    <submittedName>
        <fullName evidence="5">Transporter substrate-binding domain-containing protein</fullName>
    </submittedName>
</protein>
<dbReference type="GO" id="GO:0030288">
    <property type="term" value="C:outer membrane-bounded periplasmic space"/>
    <property type="evidence" value="ECO:0007669"/>
    <property type="project" value="TreeGrafter"/>
</dbReference>